<dbReference type="InterPro" id="IPR052400">
    <property type="entry name" value="Zn2-C6_fungal_TF"/>
</dbReference>
<proteinExistence type="predicted"/>
<dbReference type="PROSITE" id="PS50048">
    <property type="entry name" value="ZN2_CY6_FUNGAL_2"/>
    <property type="match status" value="1"/>
</dbReference>
<sequence length="161" mass="17791">MIMPAEKKQPATRIQKKSTGKRKFHTKSRKGCATCKRRRVKCDECKPICGNCDRMGIECVYIPLDQQQQHLKQSKKKSISRRQSDPQVQPQVQMPSKYPPPVSIKDQIAAALSSADIPSLPQLLSAGSGLSPELLNVASSINLEADSCLPQLLDHLKQSGN</sequence>
<dbReference type="Pfam" id="PF00172">
    <property type="entry name" value="Zn_clus"/>
    <property type="match status" value="1"/>
</dbReference>
<dbReference type="Gene3D" id="4.10.240.10">
    <property type="entry name" value="Zn(2)-C6 fungal-type DNA-binding domain"/>
    <property type="match status" value="1"/>
</dbReference>
<dbReference type="AlphaFoldDB" id="A0A9W6Z054"/>
<feature type="compositionally biased region" description="Basic residues" evidence="1">
    <location>
        <begin position="14"/>
        <end position="25"/>
    </location>
</feature>
<dbReference type="CDD" id="cd00067">
    <property type="entry name" value="GAL4"/>
    <property type="match status" value="1"/>
</dbReference>
<dbReference type="GO" id="GO:0008270">
    <property type="term" value="F:zinc ion binding"/>
    <property type="evidence" value="ECO:0007669"/>
    <property type="project" value="InterPro"/>
</dbReference>
<evidence type="ECO:0000259" key="2">
    <source>
        <dbReference type="PROSITE" id="PS50048"/>
    </source>
</evidence>
<feature type="region of interest" description="Disordered" evidence="1">
    <location>
        <begin position="70"/>
        <end position="101"/>
    </location>
</feature>
<comment type="caution">
    <text evidence="3">The sequence shown here is derived from an EMBL/GenBank/DDBJ whole genome shotgun (WGS) entry which is preliminary data.</text>
</comment>
<feature type="region of interest" description="Disordered" evidence="1">
    <location>
        <begin position="1"/>
        <end position="25"/>
    </location>
</feature>
<name>A0A9W6Z054_AMBMO</name>
<evidence type="ECO:0000256" key="1">
    <source>
        <dbReference type="SAM" id="MobiDB-lite"/>
    </source>
</evidence>
<accession>A0A9W6Z054</accession>
<gene>
    <name evidence="3" type="ORF">Amon01_000828300</name>
</gene>
<reference evidence="3" key="1">
    <citation type="submission" date="2023-04" db="EMBL/GenBank/DDBJ databases">
        <title>Ambrosiozyma monospora NBRC 1965.</title>
        <authorList>
            <person name="Ichikawa N."/>
            <person name="Sato H."/>
            <person name="Tonouchi N."/>
        </authorList>
    </citation>
    <scope>NUCLEOTIDE SEQUENCE</scope>
    <source>
        <strain evidence="3">NBRC 1965</strain>
    </source>
</reference>
<keyword evidence="4" id="KW-1185">Reference proteome</keyword>
<dbReference type="OrthoDB" id="4096729at2759"/>
<dbReference type="GO" id="GO:0000981">
    <property type="term" value="F:DNA-binding transcription factor activity, RNA polymerase II-specific"/>
    <property type="evidence" value="ECO:0007669"/>
    <property type="project" value="InterPro"/>
</dbReference>
<evidence type="ECO:0000313" key="3">
    <source>
        <dbReference type="EMBL" id="GMG56216.1"/>
    </source>
</evidence>
<organism evidence="3 4">
    <name type="scientific">Ambrosiozyma monospora</name>
    <name type="common">Yeast</name>
    <name type="synonym">Endomycopsis monosporus</name>
    <dbReference type="NCBI Taxonomy" id="43982"/>
    <lineage>
        <taxon>Eukaryota</taxon>
        <taxon>Fungi</taxon>
        <taxon>Dikarya</taxon>
        <taxon>Ascomycota</taxon>
        <taxon>Saccharomycotina</taxon>
        <taxon>Pichiomycetes</taxon>
        <taxon>Pichiales</taxon>
        <taxon>Pichiaceae</taxon>
        <taxon>Ambrosiozyma</taxon>
    </lineage>
</organism>
<dbReference type="PANTHER" id="PTHR47657:SF7">
    <property type="entry name" value="STEROL REGULATORY ELEMENT-BINDING PROTEIN ECM22"/>
    <property type="match status" value="1"/>
</dbReference>
<dbReference type="PANTHER" id="PTHR47657">
    <property type="entry name" value="STEROL REGULATORY ELEMENT-BINDING PROTEIN ECM22"/>
    <property type="match status" value="1"/>
</dbReference>
<evidence type="ECO:0000313" key="4">
    <source>
        <dbReference type="Proteomes" id="UP001165063"/>
    </source>
</evidence>
<dbReference type="PROSITE" id="PS00463">
    <property type="entry name" value="ZN2_CY6_FUNGAL_1"/>
    <property type="match status" value="1"/>
</dbReference>
<protein>
    <submittedName>
        <fullName evidence="3">Unnamed protein product</fullName>
    </submittedName>
</protein>
<feature type="compositionally biased region" description="Polar residues" evidence="1">
    <location>
        <begin position="85"/>
        <end position="94"/>
    </location>
</feature>
<feature type="domain" description="Zn(2)-C6 fungal-type" evidence="2">
    <location>
        <begin position="31"/>
        <end position="61"/>
    </location>
</feature>
<dbReference type="Proteomes" id="UP001165063">
    <property type="component" value="Unassembled WGS sequence"/>
</dbReference>
<dbReference type="InterPro" id="IPR001138">
    <property type="entry name" value="Zn2Cys6_DnaBD"/>
</dbReference>
<dbReference type="SUPFAM" id="SSF57701">
    <property type="entry name" value="Zn2/Cys6 DNA-binding domain"/>
    <property type="match status" value="1"/>
</dbReference>
<dbReference type="InterPro" id="IPR036864">
    <property type="entry name" value="Zn2-C6_fun-type_DNA-bd_sf"/>
</dbReference>
<dbReference type="EMBL" id="BSXU01007081">
    <property type="protein sequence ID" value="GMG56216.1"/>
    <property type="molecule type" value="Genomic_DNA"/>
</dbReference>
<dbReference type="SMART" id="SM00066">
    <property type="entry name" value="GAL4"/>
    <property type="match status" value="1"/>
</dbReference>